<evidence type="ECO:0000313" key="1">
    <source>
        <dbReference type="EMBL" id="KAA6360677.1"/>
    </source>
</evidence>
<protein>
    <submittedName>
        <fullName evidence="1">Uncharacterized protein</fullName>
    </submittedName>
</protein>
<name>A0A5J4TR00_9EUKA</name>
<dbReference type="EMBL" id="SNRW01026604">
    <property type="protein sequence ID" value="KAA6360677.1"/>
    <property type="molecule type" value="Genomic_DNA"/>
</dbReference>
<dbReference type="AlphaFoldDB" id="A0A5J4TR00"/>
<feature type="non-terminal residue" evidence="1">
    <location>
        <position position="140"/>
    </location>
</feature>
<dbReference type="Proteomes" id="UP000324800">
    <property type="component" value="Unassembled WGS sequence"/>
</dbReference>
<evidence type="ECO:0000313" key="2">
    <source>
        <dbReference type="Proteomes" id="UP000324800"/>
    </source>
</evidence>
<reference evidence="1 2" key="1">
    <citation type="submission" date="2019-03" db="EMBL/GenBank/DDBJ databases">
        <title>Single cell metagenomics reveals metabolic interactions within the superorganism composed of flagellate Streblomastix strix and complex community of Bacteroidetes bacteria on its surface.</title>
        <authorList>
            <person name="Treitli S.C."/>
            <person name="Kolisko M."/>
            <person name="Husnik F."/>
            <person name="Keeling P."/>
            <person name="Hampl V."/>
        </authorList>
    </citation>
    <scope>NUCLEOTIDE SEQUENCE [LARGE SCALE GENOMIC DNA]</scope>
    <source>
        <strain evidence="1">ST1C</strain>
    </source>
</reference>
<sequence length="140" mass="16814">MDEADYTPELIKHLRQRLLDFERERQIALFRFDDRYEIINKEYQIEKEVAYTEKETVDIQRVQDDIKLEEYEEKKNRCLKKPSTTSRINANRQVMKRLLESARAQGKDDTFEVQASHQIRPEKSHVSLVEQTRPFLNPST</sequence>
<organism evidence="1 2">
    <name type="scientific">Streblomastix strix</name>
    <dbReference type="NCBI Taxonomy" id="222440"/>
    <lineage>
        <taxon>Eukaryota</taxon>
        <taxon>Metamonada</taxon>
        <taxon>Preaxostyla</taxon>
        <taxon>Oxymonadida</taxon>
        <taxon>Streblomastigidae</taxon>
        <taxon>Streblomastix</taxon>
    </lineage>
</organism>
<proteinExistence type="predicted"/>
<comment type="caution">
    <text evidence="1">The sequence shown here is derived from an EMBL/GenBank/DDBJ whole genome shotgun (WGS) entry which is preliminary data.</text>
</comment>
<gene>
    <name evidence="1" type="ORF">EZS28_043796</name>
</gene>
<accession>A0A5J4TR00</accession>